<dbReference type="EMBL" id="GIFK01000167">
    <property type="protein sequence ID" value="NBJ57870.1"/>
    <property type="molecule type" value="Transcribed_RNA"/>
</dbReference>
<keyword evidence="6" id="KW-0732">Signal</keyword>
<dbReference type="GO" id="GO:0006508">
    <property type="term" value="P:proteolysis"/>
    <property type="evidence" value="ECO:0007669"/>
    <property type="project" value="UniProtKB-KW"/>
</dbReference>
<feature type="region of interest" description="Disordered" evidence="17">
    <location>
        <begin position="71"/>
        <end position="106"/>
    </location>
</feature>
<feature type="domain" description="GON" evidence="19">
    <location>
        <begin position="1480"/>
        <end position="1678"/>
    </location>
</feature>
<evidence type="ECO:0000259" key="18">
    <source>
        <dbReference type="PROSITE" id="PS50215"/>
    </source>
</evidence>
<feature type="disulfide bond" evidence="15">
    <location>
        <begin position="617"/>
        <end position="628"/>
    </location>
</feature>
<dbReference type="SUPFAM" id="SSF55486">
    <property type="entry name" value="Metalloproteases ('zincins'), catalytic domain"/>
    <property type="match status" value="1"/>
</dbReference>
<dbReference type="SUPFAM" id="SSF82895">
    <property type="entry name" value="TSP-1 type 1 repeat"/>
    <property type="match status" value="7"/>
</dbReference>
<dbReference type="InterPro" id="IPR045371">
    <property type="entry name" value="ADAMTS_CR_3"/>
</dbReference>
<dbReference type="Pfam" id="PF05986">
    <property type="entry name" value="ADAMTS_spacer1"/>
    <property type="match status" value="1"/>
</dbReference>
<dbReference type="Gene3D" id="2.60.120.830">
    <property type="match status" value="1"/>
</dbReference>
<dbReference type="InterPro" id="IPR036383">
    <property type="entry name" value="TSP1_rpt_sf"/>
</dbReference>
<feature type="domain" description="Peptidase M12B" evidence="18">
    <location>
        <begin position="339"/>
        <end position="547"/>
    </location>
</feature>
<evidence type="ECO:0000256" key="9">
    <source>
        <dbReference type="ARBA" id="ARBA00022833"/>
    </source>
</evidence>
<feature type="disulfide bond" evidence="15">
    <location>
        <begin position="667"/>
        <end position="679"/>
    </location>
</feature>
<evidence type="ECO:0000256" key="11">
    <source>
        <dbReference type="ARBA" id="ARBA00023157"/>
    </source>
</evidence>
<dbReference type="Pfam" id="PF01421">
    <property type="entry name" value="Reprolysin"/>
    <property type="match status" value="1"/>
</dbReference>
<dbReference type="FunFam" id="2.20.100.10:FF:000006">
    <property type="entry name" value="A disintegrin and metalloproteinase with thrombospondin motifs 1"/>
    <property type="match status" value="1"/>
</dbReference>
<dbReference type="InterPro" id="IPR041645">
    <property type="entry name" value="ADAMTS_CR_2"/>
</dbReference>
<keyword evidence="12" id="KW-0325">Glycoprotein</keyword>
<comment type="cofactor">
    <cofactor evidence="14">
        <name>Zn(2+)</name>
        <dbReference type="ChEBI" id="CHEBI:29105"/>
    </cofactor>
    <text evidence="14">Binds 1 zinc ion per subunit.</text>
</comment>
<dbReference type="InterPro" id="IPR010294">
    <property type="entry name" value="ADAMTS_spacer1"/>
</dbReference>
<keyword evidence="9 14" id="KW-0862">Zinc</keyword>
<evidence type="ECO:0000259" key="19">
    <source>
        <dbReference type="PROSITE" id="PS51046"/>
    </source>
</evidence>
<evidence type="ECO:0000256" key="7">
    <source>
        <dbReference type="ARBA" id="ARBA00022737"/>
    </source>
</evidence>
<dbReference type="PROSITE" id="PS50092">
    <property type="entry name" value="TSP1"/>
    <property type="match status" value="6"/>
</dbReference>
<reference evidence="20" key="1">
    <citation type="submission" date="2019-10" db="EMBL/GenBank/DDBJ databases">
        <title>Short sand fly seasons in Tbilisi, Georgia, hinder development of host immunity to saliva of the visceral leishmaniasis vector Phlebotomus kandelakii.</title>
        <authorList>
            <person name="Oliveira F."/>
            <person name="Giorgobiani E."/>
            <person name="Guimaraes-Costa A.B."/>
            <person name="Abdeladhim M."/>
            <person name="Oristian J."/>
            <person name="Tskhvaradze L."/>
            <person name="Tsertsvadze N."/>
            <person name="Zakalashvili M."/>
            <person name="Valenzuela J.G."/>
            <person name="Kamhawi S."/>
        </authorList>
    </citation>
    <scope>NUCLEOTIDE SEQUENCE</scope>
    <source>
        <strain evidence="20">Wild-capture in Tbilisi</strain>
        <tissue evidence="20">Salivary glands</tissue>
    </source>
</reference>
<dbReference type="Gene3D" id="2.20.100.10">
    <property type="entry name" value="Thrombospondin type-1 (TSP1) repeat"/>
    <property type="match status" value="5"/>
</dbReference>
<dbReference type="PRINTS" id="PR01857">
    <property type="entry name" value="ADAMTSFAMILY"/>
</dbReference>
<evidence type="ECO:0000256" key="13">
    <source>
        <dbReference type="PIRSR" id="PIRSR613273-1"/>
    </source>
</evidence>
<evidence type="ECO:0000256" key="15">
    <source>
        <dbReference type="PIRSR" id="PIRSR613273-3"/>
    </source>
</evidence>
<dbReference type="Pfam" id="PF19030">
    <property type="entry name" value="TSP1_ADAMTS"/>
    <property type="match status" value="3"/>
</dbReference>
<dbReference type="InterPro" id="IPR012314">
    <property type="entry name" value="Pept_M12B_GON-ADAMTSs"/>
</dbReference>
<sequence>MTTRWRQKVTFAAAVVLLIVALGLGIFVWTAVSNGVFTPRAASIRHRINISDNQESSNGNRSSLNVIRDSSNHHHLHSSTSSTPPPSSELDSTEESPPRQQPDIDQHFDYENIPMSNAEYVKPSKIHTQPLHADDLLYESKNQETATSNLENHRITGHFRNKSSRIWDPHPQYEIDAFGLHMHLILYQAGNFIHNDLKVTHIWPNETLRRKVDHKERDTLQGCFYRGHIRGDEKSFVSVNLCDGMRGHIRTSSGSFFIQPVEKYTSDNENVLHIVYRLPINMRPHDELESMEENSSNSAFENVGDIYSPSGDEDLVSSRETEAHVRRKRSHSMMSHNEYTMEILVAVDKKMQEYHGDAIQEYVLTLMSIVSSIFSDASIGNSLNVAVVHILLLKHDLVPNSNHIGVSASSMLAEFCKLKQRYHSFQHDTALLLTREQICRNANETKCDTLGLAELGTMCRTTSCSLVQDNGLSAAFTIAHELGHVLSMPHDDDPKCGQFHGPKKHKDFIMSRMLDHNTHPWAWSDCSRHFITEYLENNHGSCMLNKPERDMIKPNSAHAKLAGEKFTDDQQCELVFGPGTKICSYMPVCTSLWCTAGEMDDQGCRTQAMPWADGTSCGENQWCQKAHCVDRNRSALKPVDGGWGPWSSYSECSRSCGGGAQFITRECNSPEPMNGGKYCVGARIKYKSCNTHSCPSGTLDAREEQCRELDNNNFDIVGIHKNVKWVPKYGASPADECKLYCRVHKTNHYFLLKDKVKDGTPCSPQGFNKCINGICRPAGCDNVLYSSAVLDKCGVCNGQNDTCEDVFGSLSHQHFSEDISNRSTFYYRVTMIPKGSTNIEITQPGYGDDHNYIALMDDQGNYLLNGENLITQYPKVFAYAGVTFDYNGAYSATERVNSTYARHLKRDLIVEVLSVRPMDQEISENLIQYSYSTPKAPYGVEKSIPQVTTSLYNHHRNVMPYQWRMSEWSRCSQLCIGKQSRSAVCVQVDSNGKVPANYCHSQQKPQDEYEVCNTDCRLDWELTKSDCSKSCGDGVRTLKYICIQLYVQSGQKHIVEDSHCQHISKPSTITYEKCQGACKDATWAYGGWEPCSVTCGEGKRTAVIYCKQNNVIVNAALCRSFPRPVAVYTNCTMPPCAEKVSDTPSVSYYNVYDPLIYRSGHKELYEVQHTMPSSTPRSLATTSTTTTTLAPIIKLYQWRASLWGHCSVSCGSGGIRMRNVRCSLKSESGYEYVADSFCDPTKKPVGKSNCSDIRCPEWNFGKWSECGDDCARRRHVICQDHRGQVDDKFCPASLRPPHRENCCHYRWRSVWSPCSATCGHGIRTRQRVCMKLMPRSPTNPHPVKTGKRMDPRYCPTAGAVVTFKKPTRPCKKLCEYRWETSPWSKCSPGCGSGISTRNVTCTNGRVISSTECNGLPRPAKVKPCEARSHCAWKYHKAKNCTCAGYTKRRAICMDTLRNVRSNSCSYSDRPPIKQRCQSPPNCSCRTIQHHMGSRRDGEYVLNVRGRQVSIYCHRMNTSMPREYLTLKAGSTENYSMYYDKRSKDRSHCPDSHDQMFTDETIPSGVTRYSKVRLNVHTLQVINDDFAFAHTSGHTQPFASAGDCFSITGRCPKGVFSVNLEGTGFRIRPITQWETKGQNSAIIFHQNLEPPYYKVIARCGGYCGNCFSSKNQTLTLDVL</sequence>
<dbReference type="PROSITE" id="PS50215">
    <property type="entry name" value="ADAM_MEPRO"/>
    <property type="match status" value="1"/>
</dbReference>
<dbReference type="Gene3D" id="3.40.1620.60">
    <property type="match status" value="1"/>
</dbReference>
<dbReference type="Pfam" id="PF08685">
    <property type="entry name" value="GON"/>
    <property type="match status" value="1"/>
</dbReference>
<evidence type="ECO:0000256" key="5">
    <source>
        <dbReference type="ARBA" id="ARBA00022723"/>
    </source>
</evidence>
<dbReference type="Pfam" id="PF17771">
    <property type="entry name" value="ADAMTS_CR_2"/>
    <property type="match status" value="1"/>
</dbReference>
<feature type="binding site" evidence="14">
    <location>
        <position position="342"/>
    </location>
    <ligand>
        <name>Ca(2+)</name>
        <dbReference type="ChEBI" id="CHEBI:29108"/>
        <label>1</label>
    </ligand>
</feature>
<keyword evidence="3" id="KW-0272">Extracellular matrix</keyword>
<dbReference type="GO" id="GO:0008270">
    <property type="term" value="F:zinc ion binding"/>
    <property type="evidence" value="ECO:0007669"/>
    <property type="project" value="InterPro"/>
</dbReference>
<feature type="binding site" evidence="14">
    <location>
        <position position="428"/>
    </location>
    <ligand>
        <name>Ca(2+)</name>
        <dbReference type="ChEBI" id="CHEBI:29108"/>
        <label>1</label>
    </ligand>
</feature>
<dbReference type="InterPro" id="IPR000884">
    <property type="entry name" value="TSP1_rpt"/>
</dbReference>
<dbReference type="InterPro" id="IPR050439">
    <property type="entry name" value="ADAMTS_ADAMTS-like"/>
</dbReference>
<dbReference type="GO" id="GO:0007229">
    <property type="term" value="P:integrin-mediated signaling pathway"/>
    <property type="evidence" value="ECO:0007669"/>
    <property type="project" value="UniProtKB-KW"/>
</dbReference>
<keyword evidence="20" id="KW-0401">Integrin</keyword>
<dbReference type="InterPro" id="IPR013273">
    <property type="entry name" value="ADAMTS/ADAMTS-like"/>
</dbReference>
<evidence type="ECO:0000256" key="4">
    <source>
        <dbReference type="ARBA" id="ARBA00022670"/>
    </source>
</evidence>
<feature type="disulfide bond" evidence="15">
    <location>
        <begin position="416"/>
        <end position="464"/>
    </location>
</feature>
<feature type="disulfide bond" evidence="15">
    <location>
        <begin position="656"/>
        <end position="694"/>
    </location>
</feature>
<dbReference type="Pfam" id="PF00090">
    <property type="entry name" value="TSP_1"/>
    <property type="match status" value="2"/>
</dbReference>
<evidence type="ECO:0000256" key="1">
    <source>
        <dbReference type="ARBA" id="ARBA00004498"/>
    </source>
</evidence>
<feature type="binding site" evidence="14 16">
    <location>
        <position position="490"/>
    </location>
    <ligand>
        <name>Zn(2+)</name>
        <dbReference type="ChEBI" id="CHEBI:29105"/>
        <note>catalytic</note>
    </ligand>
</feature>
<dbReference type="GO" id="GO:0030198">
    <property type="term" value="P:extracellular matrix organization"/>
    <property type="evidence" value="ECO:0007669"/>
    <property type="project" value="InterPro"/>
</dbReference>
<evidence type="ECO:0000256" key="10">
    <source>
        <dbReference type="ARBA" id="ARBA00023049"/>
    </source>
</evidence>
<dbReference type="CDD" id="cd04273">
    <property type="entry name" value="ZnMc_ADAMTS_like"/>
    <property type="match status" value="1"/>
</dbReference>
<evidence type="ECO:0000256" key="12">
    <source>
        <dbReference type="ARBA" id="ARBA00023180"/>
    </source>
</evidence>
<dbReference type="GO" id="GO:0031012">
    <property type="term" value="C:extracellular matrix"/>
    <property type="evidence" value="ECO:0007669"/>
    <property type="project" value="TreeGrafter"/>
</dbReference>
<keyword evidence="2" id="KW-0964">Secreted</keyword>
<comment type="subcellular location">
    <subcellularLocation>
        <location evidence="1">Secreted</location>
        <location evidence="1">Extracellular space</location>
        <location evidence="1">Extracellular matrix</location>
    </subcellularLocation>
</comment>
<feature type="disulfide bond" evidence="15">
    <location>
        <begin position="652"/>
        <end position="689"/>
    </location>
</feature>
<evidence type="ECO:0000256" key="2">
    <source>
        <dbReference type="ARBA" id="ARBA00022525"/>
    </source>
</evidence>
<dbReference type="PANTHER" id="PTHR13723:SF278">
    <property type="entry name" value="ADAM METALLOPEPTIDASE WITH THROMBOSPONDIN TYPE 1 MOTIF A, ISOFORM B"/>
    <property type="match status" value="1"/>
</dbReference>
<keyword evidence="4" id="KW-0645">Protease</keyword>
<feature type="active site" evidence="13 16">
    <location>
        <position position="481"/>
    </location>
</feature>
<feature type="disulfide bond" evidence="15">
    <location>
        <begin position="589"/>
        <end position="623"/>
    </location>
</feature>
<organism evidence="20">
    <name type="scientific">Phlebotomus kandelakii</name>
    <dbReference type="NCBI Taxonomy" id="1109342"/>
    <lineage>
        <taxon>Eukaryota</taxon>
        <taxon>Metazoa</taxon>
        <taxon>Ecdysozoa</taxon>
        <taxon>Arthropoda</taxon>
        <taxon>Hexapoda</taxon>
        <taxon>Insecta</taxon>
        <taxon>Pterygota</taxon>
        <taxon>Neoptera</taxon>
        <taxon>Endopterygota</taxon>
        <taxon>Diptera</taxon>
        <taxon>Nematocera</taxon>
        <taxon>Psychodoidea</taxon>
        <taxon>Psychodidae</taxon>
        <taxon>Phlebotomus</taxon>
        <taxon>Larroussius</taxon>
    </lineage>
</organism>
<feature type="disulfide bond" evidence="15">
    <location>
        <begin position="439"/>
        <end position="447"/>
    </location>
</feature>
<feature type="binding site" evidence="14">
    <location>
        <position position="342"/>
    </location>
    <ligand>
        <name>Ca(2+)</name>
        <dbReference type="ChEBI" id="CHEBI:29108"/>
        <label>2</label>
    </ligand>
</feature>
<evidence type="ECO:0000256" key="3">
    <source>
        <dbReference type="ARBA" id="ARBA00022530"/>
    </source>
</evidence>
<dbReference type="InterPro" id="IPR024079">
    <property type="entry name" value="MetalloPept_cat_dom_sf"/>
</dbReference>
<dbReference type="Pfam" id="PF19236">
    <property type="entry name" value="ADAMTS_CR_3"/>
    <property type="match status" value="1"/>
</dbReference>
<feature type="disulfide bond" evidence="15">
    <location>
        <begin position="496"/>
        <end position="526"/>
    </location>
</feature>
<dbReference type="Gene3D" id="3.40.390.10">
    <property type="entry name" value="Collagenase (Catalytic Domain)"/>
    <property type="match status" value="1"/>
</dbReference>
<evidence type="ECO:0000256" key="17">
    <source>
        <dbReference type="SAM" id="MobiDB-lite"/>
    </source>
</evidence>
<feature type="binding site" evidence="14 16">
    <location>
        <position position="480"/>
    </location>
    <ligand>
        <name>Zn(2+)</name>
        <dbReference type="ChEBI" id="CHEBI:29105"/>
        <note>catalytic</note>
    </ligand>
</feature>
<evidence type="ECO:0000256" key="8">
    <source>
        <dbReference type="ARBA" id="ARBA00022801"/>
    </source>
</evidence>
<keyword evidence="8" id="KW-0378">Hydrolase</keyword>
<dbReference type="Pfam" id="PF01562">
    <property type="entry name" value="Pep_M12B_propep"/>
    <property type="match status" value="1"/>
</dbReference>
<feature type="binding site" evidence="14 16">
    <location>
        <position position="484"/>
    </location>
    <ligand>
        <name>Zn(2+)</name>
        <dbReference type="ChEBI" id="CHEBI:29105"/>
        <note>catalytic</note>
    </ligand>
</feature>
<dbReference type="GO" id="GO:0004222">
    <property type="term" value="F:metalloendopeptidase activity"/>
    <property type="evidence" value="ECO:0007669"/>
    <property type="project" value="InterPro"/>
</dbReference>
<dbReference type="SMART" id="SM00209">
    <property type="entry name" value="TSP1"/>
    <property type="match status" value="8"/>
</dbReference>
<feature type="disulfide bond" evidence="15">
    <location>
        <begin position="572"/>
        <end position="594"/>
    </location>
</feature>
<dbReference type="InterPro" id="IPR002870">
    <property type="entry name" value="Peptidase_M12B_N"/>
</dbReference>
<keyword evidence="14" id="KW-0106">Calcium</keyword>
<dbReference type="PROSITE" id="PS51046">
    <property type="entry name" value="GON"/>
    <property type="match status" value="1"/>
</dbReference>
<dbReference type="InterPro" id="IPR001590">
    <property type="entry name" value="Peptidase_M12B"/>
</dbReference>
<protein>
    <submittedName>
        <fullName evidence="20">Putativedisintegrin and metalloproteinase with thrombospondin motifs 9</fullName>
    </submittedName>
</protein>
<keyword evidence="11 15" id="KW-1015">Disulfide bond</keyword>
<evidence type="ECO:0000256" key="14">
    <source>
        <dbReference type="PIRSR" id="PIRSR613273-2"/>
    </source>
</evidence>
<feature type="disulfide bond" evidence="15">
    <location>
        <begin position="459"/>
        <end position="542"/>
    </location>
</feature>
<keyword evidence="7" id="KW-0677">Repeat</keyword>
<evidence type="ECO:0000256" key="16">
    <source>
        <dbReference type="PROSITE-ProRule" id="PRU00276"/>
    </source>
</evidence>
<keyword evidence="10" id="KW-0482">Metalloprotease</keyword>
<name>A0A6B2E840_9DIPT</name>
<feature type="binding site" evidence="14">
    <location>
        <position position="542"/>
    </location>
    <ligand>
        <name>Ca(2+)</name>
        <dbReference type="ChEBI" id="CHEBI:29108"/>
        <label>1</label>
    </ligand>
</feature>
<evidence type="ECO:0000313" key="20">
    <source>
        <dbReference type="EMBL" id="NBJ57870.1"/>
    </source>
</evidence>
<accession>A0A6B2E840</accession>
<comment type="caution">
    <text evidence="16">Lacks conserved residue(s) required for the propagation of feature annotation.</text>
</comment>
<dbReference type="PANTHER" id="PTHR13723">
    <property type="entry name" value="ADAMTS A DISINTEGRIN AND METALLOPROTEASE WITH THROMBOSPONDIN MOTIFS PROTEASE"/>
    <property type="match status" value="1"/>
</dbReference>
<proteinExistence type="predicted"/>
<evidence type="ECO:0000256" key="6">
    <source>
        <dbReference type="ARBA" id="ARBA00022729"/>
    </source>
</evidence>
<feature type="disulfide bond" evidence="15">
    <location>
        <begin position="583"/>
        <end position="604"/>
    </location>
</feature>
<keyword evidence="5 14" id="KW-0479">Metal-binding</keyword>